<keyword evidence="3" id="KW-1185">Reference proteome</keyword>
<comment type="caution">
    <text evidence="2">The sequence shown here is derived from an EMBL/GenBank/DDBJ whole genome shotgun (WGS) entry which is preliminary data.</text>
</comment>
<dbReference type="Proteomes" id="UP001445076">
    <property type="component" value="Unassembled WGS sequence"/>
</dbReference>
<name>A0AAW0WEH9_CHEQU</name>
<accession>A0AAW0WEH9</accession>
<gene>
    <name evidence="2" type="ORF">OTU49_008034</name>
</gene>
<evidence type="ECO:0000313" key="3">
    <source>
        <dbReference type="Proteomes" id="UP001445076"/>
    </source>
</evidence>
<feature type="compositionally biased region" description="Basic and acidic residues" evidence="1">
    <location>
        <begin position="1"/>
        <end position="23"/>
    </location>
</feature>
<sequence length="228" mass="24552">MEDHARRKKSMKGEKLTKHDRQDSGGSNGCLSNVGKLRGYYDGARNKLKNYLGMEHARASVAMGSGSSSPRSTEGGGVDTDGGAMFQQRPPHCRLEGKNQVSSDDEFTDVSYSDLGHIITPKTKRLTINNNYKTSRERETKDQIQACRPSTPTPSATDEGYFDQDCDMVSSQVESGHAGPACSSTTTTTNSNSSSKASFSSTHLPGTANHHPSLATNLGDLEVEEITS</sequence>
<proteinExistence type="predicted"/>
<protein>
    <submittedName>
        <fullName evidence="2">Uncharacterized protein</fullName>
    </submittedName>
</protein>
<feature type="compositionally biased region" description="Low complexity" evidence="1">
    <location>
        <begin position="183"/>
        <end position="202"/>
    </location>
</feature>
<evidence type="ECO:0000256" key="1">
    <source>
        <dbReference type="SAM" id="MobiDB-lite"/>
    </source>
</evidence>
<organism evidence="2 3">
    <name type="scientific">Cherax quadricarinatus</name>
    <name type="common">Australian red claw crayfish</name>
    <dbReference type="NCBI Taxonomy" id="27406"/>
    <lineage>
        <taxon>Eukaryota</taxon>
        <taxon>Metazoa</taxon>
        <taxon>Ecdysozoa</taxon>
        <taxon>Arthropoda</taxon>
        <taxon>Crustacea</taxon>
        <taxon>Multicrustacea</taxon>
        <taxon>Malacostraca</taxon>
        <taxon>Eumalacostraca</taxon>
        <taxon>Eucarida</taxon>
        <taxon>Decapoda</taxon>
        <taxon>Pleocyemata</taxon>
        <taxon>Astacidea</taxon>
        <taxon>Parastacoidea</taxon>
        <taxon>Parastacidae</taxon>
        <taxon>Cherax</taxon>
    </lineage>
</organism>
<feature type="region of interest" description="Disordered" evidence="1">
    <location>
        <begin position="1"/>
        <end position="36"/>
    </location>
</feature>
<dbReference type="AlphaFoldDB" id="A0AAW0WEH9"/>
<evidence type="ECO:0000313" key="2">
    <source>
        <dbReference type="EMBL" id="KAK8730483.1"/>
    </source>
</evidence>
<reference evidence="2 3" key="1">
    <citation type="journal article" date="2024" name="BMC Genomics">
        <title>Genome assembly of redclaw crayfish (Cherax quadricarinatus) provides insights into its immune adaptation and hypoxia tolerance.</title>
        <authorList>
            <person name="Liu Z."/>
            <person name="Zheng J."/>
            <person name="Li H."/>
            <person name="Fang K."/>
            <person name="Wang S."/>
            <person name="He J."/>
            <person name="Zhou D."/>
            <person name="Weng S."/>
            <person name="Chi M."/>
            <person name="Gu Z."/>
            <person name="He J."/>
            <person name="Li F."/>
            <person name="Wang M."/>
        </authorList>
    </citation>
    <scope>NUCLEOTIDE SEQUENCE [LARGE SCALE GENOMIC DNA]</scope>
    <source>
        <strain evidence="2">ZL_2023a</strain>
    </source>
</reference>
<feature type="region of interest" description="Disordered" evidence="1">
    <location>
        <begin position="60"/>
        <end position="105"/>
    </location>
</feature>
<dbReference type="EMBL" id="JARKIK010000064">
    <property type="protein sequence ID" value="KAK8730483.1"/>
    <property type="molecule type" value="Genomic_DNA"/>
</dbReference>
<feature type="region of interest" description="Disordered" evidence="1">
    <location>
        <begin position="129"/>
        <end position="228"/>
    </location>
</feature>